<dbReference type="AlphaFoldDB" id="A0A848LWR5"/>
<sequence length="663" mass="71525">MKGIRLARELAMLGAESAMAVPPDQLVDAHAGWSVHAERWAALGARMRGHAEGGPQEATDEDSALRERLRGAFGLSEAGYWLVLCCAAVELFPEAAAAMSLLAEDERVHVVTPMAFARLMRASLGIPVATALGEALGGGATQRLRLVEVVDLGQGRPLAQQGLRLAREELGALLSGGEGVGAVRSLLVRREAPARGLVHDAQLVAGTASLLEARGVLCIRSRSPRSSRQLALDVATQLGCEALLVSPGEELPALAEMGRLRTGLPVLDLSAWPAEKPLPLAQIATASHLLRSLVVLVGSSAATGTFTALSVEPLDAEQGARAWSMVVQDAEQVEWLSRRFRLGVDEARGAVREAEDRLSAARVERPPGLSDLVDAIRAQGSRRMGRMVELVRSTARLPDLVVPPALRRQLEDIVSWYAAAERVRRDYRVGRQGPLGQGLSCLFSGQPGTGKTFAAQCLASEMGLNLYRIDLSQVVSKYIGETEKALSQVFDEAEAGHGVLLFDEADALFGKRTEVKDAHDRYANVEVGYLLQRLEAFSGVAILTTNLRSNIDTAFVRRLRFVLEFPMPDVQWRAQLWEQALPPSRLRGADLDLTHFINGFRLSGGHIHNIGIAAAHLAAASRDGLLSTELLVRATFRELEKSGLSRSPADFGALAAYLPEERR</sequence>
<dbReference type="GO" id="GO:0005524">
    <property type="term" value="F:ATP binding"/>
    <property type="evidence" value="ECO:0007669"/>
    <property type="project" value="UniProtKB-KW"/>
</dbReference>
<organism evidence="2 3">
    <name type="scientific">Pyxidicoccus fallax</name>
    <dbReference type="NCBI Taxonomy" id="394095"/>
    <lineage>
        <taxon>Bacteria</taxon>
        <taxon>Pseudomonadati</taxon>
        <taxon>Myxococcota</taxon>
        <taxon>Myxococcia</taxon>
        <taxon>Myxococcales</taxon>
        <taxon>Cystobacterineae</taxon>
        <taxon>Myxococcaceae</taxon>
        <taxon>Pyxidicoccus</taxon>
    </lineage>
</organism>
<proteinExistence type="predicted"/>
<dbReference type="InterPro" id="IPR003593">
    <property type="entry name" value="AAA+_ATPase"/>
</dbReference>
<dbReference type="Proteomes" id="UP000518300">
    <property type="component" value="Unassembled WGS sequence"/>
</dbReference>
<dbReference type="GO" id="GO:0016887">
    <property type="term" value="F:ATP hydrolysis activity"/>
    <property type="evidence" value="ECO:0007669"/>
    <property type="project" value="InterPro"/>
</dbReference>
<dbReference type="InterPro" id="IPR003959">
    <property type="entry name" value="ATPase_AAA_core"/>
</dbReference>
<dbReference type="Pfam" id="PF00004">
    <property type="entry name" value="AAA"/>
    <property type="match status" value="1"/>
</dbReference>
<dbReference type="EMBL" id="JABBJJ010000358">
    <property type="protein sequence ID" value="NMO21853.1"/>
    <property type="molecule type" value="Genomic_DNA"/>
</dbReference>
<evidence type="ECO:0000259" key="1">
    <source>
        <dbReference type="SMART" id="SM00382"/>
    </source>
</evidence>
<accession>A0A848LWR5</accession>
<keyword evidence="2" id="KW-0067">ATP-binding</keyword>
<keyword evidence="2" id="KW-0547">Nucleotide-binding</keyword>
<dbReference type="SUPFAM" id="SSF52540">
    <property type="entry name" value="P-loop containing nucleoside triphosphate hydrolases"/>
    <property type="match status" value="1"/>
</dbReference>
<keyword evidence="3" id="KW-1185">Reference proteome</keyword>
<evidence type="ECO:0000313" key="2">
    <source>
        <dbReference type="EMBL" id="NMO21853.1"/>
    </source>
</evidence>
<dbReference type="PANTHER" id="PTHR46411:SF3">
    <property type="entry name" value="AAA+ ATPASE DOMAIN-CONTAINING PROTEIN"/>
    <property type="match status" value="1"/>
</dbReference>
<gene>
    <name evidence="2" type="ORF">HG543_44430</name>
</gene>
<reference evidence="2 3" key="1">
    <citation type="submission" date="2020-04" db="EMBL/GenBank/DDBJ databases">
        <title>Draft genome of Pyxidicoccus fallax type strain.</title>
        <authorList>
            <person name="Whitworth D.E."/>
        </authorList>
    </citation>
    <scope>NUCLEOTIDE SEQUENCE [LARGE SCALE GENOMIC DNA]</scope>
    <source>
        <strain evidence="2 3">DSM 14698</strain>
    </source>
</reference>
<dbReference type="SMART" id="SM00382">
    <property type="entry name" value="AAA"/>
    <property type="match status" value="1"/>
</dbReference>
<comment type="caution">
    <text evidence="2">The sequence shown here is derived from an EMBL/GenBank/DDBJ whole genome shotgun (WGS) entry which is preliminary data.</text>
</comment>
<evidence type="ECO:0000313" key="3">
    <source>
        <dbReference type="Proteomes" id="UP000518300"/>
    </source>
</evidence>
<name>A0A848LWR5_9BACT</name>
<protein>
    <submittedName>
        <fullName evidence="2">ATP-binding protein</fullName>
    </submittedName>
</protein>
<feature type="domain" description="AAA+ ATPase" evidence="1">
    <location>
        <begin position="437"/>
        <end position="569"/>
    </location>
</feature>
<dbReference type="Gene3D" id="3.40.50.300">
    <property type="entry name" value="P-loop containing nucleotide triphosphate hydrolases"/>
    <property type="match status" value="1"/>
</dbReference>
<dbReference type="PANTHER" id="PTHR46411">
    <property type="entry name" value="FAMILY ATPASE, PUTATIVE-RELATED"/>
    <property type="match status" value="1"/>
</dbReference>
<dbReference type="CDD" id="cd19481">
    <property type="entry name" value="RecA-like_protease"/>
    <property type="match status" value="1"/>
</dbReference>
<dbReference type="RefSeq" id="WP_169351024.1">
    <property type="nucleotide sequence ID" value="NZ_JABBJJ010000358.1"/>
</dbReference>
<dbReference type="InterPro" id="IPR027417">
    <property type="entry name" value="P-loop_NTPase"/>
</dbReference>